<dbReference type="SMART" id="SM00564">
    <property type="entry name" value="PQQ"/>
    <property type="match status" value="2"/>
</dbReference>
<dbReference type="AlphaFoldDB" id="A0A382XKV1"/>
<protein>
    <recommendedName>
        <fullName evidence="1">Pyrrolo-quinoline quinone repeat domain-containing protein</fullName>
    </recommendedName>
</protein>
<organism evidence="2">
    <name type="scientific">marine metagenome</name>
    <dbReference type="NCBI Taxonomy" id="408172"/>
    <lineage>
        <taxon>unclassified sequences</taxon>
        <taxon>metagenomes</taxon>
        <taxon>ecological metagenomes</taxon>
    </lineage>
</organism>
<dbReference type="InterPro" id="IPR002372">
    <property type="entry name" value="PQQ_rpt_dom"/>
</dbReference>
<feature type="domain" description="Pyrrolo-quinoline quinone repeat" evidence="1">
    <location>
        <begin position="1"/>
        <end position="139"/>
    </location>
</feature>
<feature type="non-terminal residue" evidence="2">
    <location>
        <position position="1"/>
    </location>
</feature>
<name>A0A382XKV1_9ZZZZ</name>
<dbReference type="PANTHER" id="PTHR34512:SF30">
    <property type="entry name" value="OUTER MEMBRANE PROTEIN ASSEMBLY FACTOR BAMB"/>
    <property type="match status" value="1"/>
</dbReference>
<evidence type="ECO:0000259" key="1">
    <source>
        <dbReference type="Pfam" id="PF13360"/>
    </source>
</evidence>
<dbReference type="Pfam" id="PF13360">
    <property type="entry name" value="PQQ_2"/>
    <property type="match status" value="1"/>
</dbReference>
<evidence type="ECO:0000313" key="2">
    <source>
        <dbReference type="EMBL" id="SVD71797.1"/>
    </source>
</evidence>
<sequence>DGAKIWDVRTVASFIKSQGFLALAISKNGNVVTLNSSGDLINTKSDNGRIFWNLNTIGSLFAHDTDFFTSSDIVIDGNDIIFSTSLSIFSIDLKSGYLNWRQDIGSKNNPIIDGNNVFLISDNGYFINLDKKSGKIIWSINILKVLKKKKQITQITGFIMGSGKVYVTTLNGFVIVCSATLGKVEYFKKIGDTIISSPIINNDSLYILTEKSRILGFN</sequence>
<dbReference type="InterPro" id="IPR018391">
    <property type="entry name" value="PQQ_b-propeller_rpt"/>
</dbReference>
<dbReference type="SUPFAM" id="SSF50998">
    <property type="entry name" value="Quinoprotein alcohol dehydrogenase-like"/>
    <property type="match status" value="1"/>
</dbReference>
<dbReference type="Gene3D" id="2.130.10.10">
    <property type="entry name" value="YVTN repeat-like/Quinoprotein amine dehydrogenase"/>
    <property type="match status" value="1"/>
</dbReference>
<proteinExistence type="predicted"/>
<accession>A0A382XKV1</accession>
<dbReference type="PANTHER" id="PTHR34512">
    <property type="entry name" value="CELL SURFACE PROTEIN"/>
    <property type="match status" value="1"/>
</dbReference>
<dbReference type="EMBL" id="UINC01168659">
    <property type="protein sequence ID" value="SVD71797.1"/>
    <property type="molecule type" value="Genomic_DNA"/>
</dbReference>
<reference evidence="2" key="1">
    <citation type="submission" date="2018-05" db="EMBL/GenBank/DDBJ databases">
        <authorList>
            <person name="Lanie J.A."/>
            <person name="Ng W.-L."/>
            <person name="Kazmierczak K.M."/>
            <person name="Andrzejewski T.M."/>
            <person name="Davidsen T.M."/>
            <person name="Wayne K.J."/>
            <person name="Tettelin H."/>
            <person name="Glass J.I."/>
            <person name="Rusch D."/>
            <person name="Podicherti R."/>
            <person name="Tsui H.-C.T."/>
            <person name="Winkler M.E."/>
        </authorList>
    </citation>
    <scope>NUCLEOTIDE SEQUENCE</scope>
</reference>
<dbReference type="InterPro" id="IPR011047">
    <property type="entry name" value="Quinoprotein_ADH-like_sf"/>
</dbReference>
<gene>
    <name evidence="2" type="ORF">METZ01_LOCUS424651</name>
</gene>
<dbReference type="InterPro" id="IPR015943">
    <property type="entry name" value="WD40/YVTN_repeat-like_dom_sf"/>
</dbReference>